<evidence type="ECO:0000313" key="3">
    <source>
        <dbReference type="Proteomes" id="UP000612055"/>
    </source>
</evidence>
<sequence>MALSPPHFFRDSADGSASDASTNDISASGLIGFESLDSSFDMSETDSPSAARPPACHSPTSTTTAPASSTAAPVLTSTFTFHTIPASCTSALAPSSPRTPTKHTTTSSPPFAATTSPSAAPSRAAATPTPTTPPPGASPSRAWSPSRRSPWSTLSASTELELVPRWLAADVDRLCGEVVARTLWGEEDE</sequence>
<reference evidence="2" key="1">
    <citation type="journal article" date="2020" name="bioRxiv">
        <title>Comparative genomics of Chlamydomonas.</title>
        <authorList>
            <person name="Craig R.J."/>
            <person name="Hasan A.R."/>
            <person name="Ness R.W."/>
            <person name="Keightley P.D."/>
        </authorList>
    </citation>
    <scope>NUCLEOTIDE SEQUENCE</scope>
    <source>
        <strain evidence="2">CCAP 11/70</strain>
    </source>
</reference>
<dbReference type="EMBL" id="JAEHOE010000023">
    <property type="protein sequence ID" value="KAG2495645.1"/>
    <property type="molecule type" value="Genomic_DNA"/>
</dbReference>
<keyword evidence="3" id="KW-1185">Reference proteome</keyword>
<protein>
    <submittedName>
        <fullName evidence="2">Uncharacterized protein</fullName>
    </submittedName>
</protein>
<dbReference type="AlphaFoldDB" id="A0A835Y402"/>
<dbReference type="Proteomes" id="UP000612055">
    <property type="component" value="Unassembled WGS sequence"/>
</dbReference>
<evidence type="ECO:0000256" key="1">
    <source>
        <dbReference type="SAM" id="MobiDB-lite"/>
    </source>
</evidence>
<feature type="region of interest" description="Disordered" evidence="1">
    <location>
        <begin position="90"/>
        <end position="155"/>
    </location>
</feature>
<feature type="compositionally biased region" description="Low complexity" evidence="1">
    <location>
        <begin position="138"/>
        <end position="152"/>
    </location>
</feature>
<accession>A0A835Y402</accession>
<proteinExistence type="predicted"/>
<feature type="compositionally biased region" description="Polar residues" evidence="1">
    <location>
        <begin position="38"/>
        <end position="48"/>
    </location>
</feature>
<gene>
    <name evidence="2" type="ORF">HYH03_006245</name>
</gene>
<organism evidence="2 3">
    <name type="scientific">Edaphochlamys debaryana</name>
    <dbReference type="NCBI Taxonomy" id="47281"/>
    <lineage>
        <taxon>Eukaryota</taxon>
        <taxon>Viridiplantae</taxon>
        <taxon>Chlorophyta</taxon>
        <taxon>core chlorophytes</taxon>
        <taxon>Chlorophyceae</taxon>
        <taxon>CS clade</taxon>
        <taxon>Chlamydomonadales</taxon>
        <taxon>Chlamydomonadales incertae sedis</taxon>
        <taxon>Edaphochlamys</taxon>
    </lineage>
</organism>
<feature type="region of interest" description="Disordered" evidence="1">
    <location>
        <begin position="38"/>
        <end position="70"/>
    </location>
</feature>
<feature type="compositionally biased region" description="Low complexity" evidence="1">
    <location>
        <begin position="94"/>
        <end position="129"/>
    </location>
</feature>
<comment type="caution">
    <text evidence="2">The sequence shown here is derived from an EMBL/GenBank/DDBJ whole genome shotgun (WGS) entry which is preliminary data.</text>
</comment>
<feature type="compositionally biased region" description="Low complexity" evidence="1">
    <location>
        <begin position="53"/>
        <end position="70"/>
    </location>
</feature>
<evidence type="ECO:0000313" key="2">
    <source>
        <dbReference type="EMBL" id="KAG2495645.1"/>
    </source>
</evidence>
<feature type="region of interest" description="Disordered" evidence="1">
    <location>
        <begin position="1"/>
        <end position="25"/>
    </location>
</feature>
<name>A0A835Y402_9CHLO</name>